<evidence type="ECO:0000256" key="1">
    <source>
        <dbReference type="SAM" id="MobiDB-lite"/>
    </source>
</evidence>
<evidence type="ECO:0000313" key="2">
    <source>
        <dbReference type="EMBL" id="CAH0102689.1"/>
    </source>
</evidence>
<evidence type="ECO:0000313" key="3">
    <source>
        <dbReference type="Proteomes" id="UP000789390"/>
    </source>
</evidence>
<name>A0A8J2WKS5_9CRUS</name>
<dbReference type="InterPro" id="IPR052579">
    <property type="entry name" value="Zinc_finger_SWIM"/>
</dbReference>
<proteinExistence type="predicted"/>
<sequence>MSIIIVACIKQLEVEENVYRRRGKCVTVKSFNNDVRNRKKISEKWAYQKLQFVCPHYGMREHRMHKFKRLNQNVMPKNFLVQIQFVFKMDVQKYQIRDWLQKPCNFPKSLTAGGQPTRVRKLLQDIFGSHLISKDLINLKQTLAGNNGDEWKDTVDLLLDLRKDPNNVINVSYDGDAEEETTVAISECLRIFVQNNDVSVTKVTMTDKDCSKISLLETYFPDAEHILCHFHVLKAVDAWLNTLKEIDGVKKERKNYIREKFPKVMYAGTKIVEGGIIAAYFHKNWFNISDKLTTVGRQHLPTLGNNTTNRLERFHHTIKEVLGKDRRLAKVITGLVDIVRIRLSDRQLMQRIREVKFSRPQKHPLLEKFAASISPFAWEKITENMKYMRKSYDFQYHQESLTYQISSSNNKSYTLRKGLKFYNLEVPTKSYSDHWRNKCLEDDLDIPASVTSPTRVHKKEKARKPVTEREQFNTATLLFRKIAKTIITLDIKNSTQEISSPVSENSEFDNEVRTSEKKPSLKIPMNVPLQCLRKTNLILQKGFHQRKKARIAQPSSVLDDILEEENMIREEEDVALTEAANDSSIIISDVPMEGTRVAGIPTRSDASAFPVCRKSAQYAIRGEV</sequence>
<reference evidence="2" key="1">
    <citation type="submission" date="2021-11" db="EMBL/GenBank/DDBJ databases">
        <authorList>
            <person name="Schell T."/>
        </authorList>
    </citation>
    <scope>NUCLEOTIDE SEQUENCE</scope>
    <source>
        <strain evidence="2">M5</strain>
    </source>
</reference>
<organism evidence="2 3">
    <name type="scientific">Daphnia galeata</name>
    <dbReference type="NCBI Taxonomy" id="27404"/>
    <lineage>
        <taxon>Eukaryota</taxon>
        <taxon>Metazoa</taxon>
        <taxon>Ecdysozoa</taxon>
        <taxon>Arthropoda</taxon>
        <taxon>Crustacea</taxon>
        <taxon>Branchiopoda</taxon>
        <taxon>Diplostraca</taxon>
        <taxon>Cladocera</taxon>
        <taxon>Anomopoda</taxon>
        <taxon>Daphniidae</taxon>
        <taxon>Daphnia</taxon>
    </lineage>
</organism>
<accession>A0A8J2WKS5</accession>
<dbReference type="EMBL" id="CAKKLH010000090">
    <property type="protein sequence ID" value="CAH0102689.1"/>
    <property type="molecule type" value="Genomic_DNA"/>
</dbReference>
<dbReference type="Proteomes" id="UP000789390">
    <property type="component" value="Unassembled WGS sequence"/>
</dbReference>
<comment type="caution">
    <text evidence="2">The sequence shown here is derived from an EMBL/GenBank/DDBJ whole genome shotgun (WGS) entry which is preliminary data.</text>
</comment>
<feature type="region of interest" description="Disordered" evidence="1">
    <location>
        <begin position="498"/>
        <end position="519"/>
    </location>
</feature>
<dbReference type="PANTHER" id="PTHR31569:SF4">
    <property type="entry name" value="SWIM-TYPE DOMAIN-CONTAINING PROTEIN"/>
    <property type="match status" value="1"/>
</dbReference>
<feature type="compositionally biased region" description="Basic and acidic residues" evidence="1">
    <location>
        <begin position="510"/>
        <end position="519"/>
    </location>
</feature>
<dbReference type="OrthoDB" id="6377543at2759"/>
<dbReference type="PANTHER" id="PTHR31569">
    <property type="entry name" value="SWIM-TYPE DOMAIN-CONTAINING PROTEIN"/>
    <property type="match status" value="1"/>
</dbReference>
<dbReference type="AlphaFoldDB" id="A0A8J2WKS5"/>
<protein>
    <recommendedName>
        <fullName evidence="4">MULE transposase domain-containing protein</fullName>
    </recommendedName>
</protein>
<keyword evidence="3" id="KW-1185">Reference proteome</keyword>
<gene>
    <name evidence="2" type="ORF">DGAL_LOCUS5132</name>
</gene>
<evidence type="ECO:0008006" key="4">
    <source>
        <dbReference type="Google" id="ProtNLM"/>
    </source>
</evidence>